<dbReference type="InterPro" id="IPR009100">
    <property type="entry name" value="AcylCoA_DH/oxidase_NM_dom_sf"/>
</dbReference>
<dbReference type="EC" id="1.3.8.10" evidence="10"/>
<dbReference type="GO" id="GO:0016787">
    <property type="term" value="F:hydrolase activity"/>
    <property type="evidence" value="ECO:0007669"/>
    <property type="project" value="UniProtKB-KW"/>
</dbReference>
<reference evidence="18" key="1">
    <citation type="submission" date="2006-05" db="EMBL/GenBank/DDBJ databases">
        <title>Complete sequence of chromosome 2 of Burkholderia cenocepacia AU 1054.</title>
        <authorList>
            <consortium name="US DOE Joint Genome Institute"/>
            <person name="Copeland A."/>
            <person name="Lucas S."/>
            <person name="Lapidus A."/>
            <person name="Barry K."/>
            <person name="Detter J.C."/>
            <person name="Glavina del Rio T."/>
            <person name="Hammon N."/>
            <person name="Israni S."/>
            <person name="Dalin E."/>
            <person name="Tice H."/>
            <person name="Pitluck S."/>
            <person name="Chain P."/>
            <person name="Malfatti S."/>
            <person name="Shin M."/>
            <person name="Vergez L."/>
            <person name="Schmutz J."/>
            <person name="Larimer F."/>
            <person name="Land M."/>
            <person name="Hauser L."/>
            <person name="Kyrpides N."/>
            <person name="Lykidis A."/>
            <person name="LiPuma J.J."/>
            <person name="Konstantinidis K."/>
            <person name="Tiedje J.M."/>
            <person name="Richardson P."/>
        </authorList>
    </citation>
    <scope>NUCLEOTIDE SEQUENCE [LARGE SCALE GENOMIC DNA]</scope>
    <source>
        <strain evidence="18">AU 1054</strain>
    </source>
</reference>
<dbReference type="InterPro" id="IPR006091">
    <property type="entry name" value="Acyl-CoA_Oxase/DH_mid-dom"/>
</dbReference>
<dbReference type="HOGENOM" id="CLU_018204_0_2_4"/>
<evidence type="ECO:0000256" key="8">
    <source>
        <dbReference type="ARBA" id="ARBA00058152"/>
    </source>
</evidence>
<organism evidence="18">
    <name type="scientific">Burkholderia orbicola (strain AU 1054)</name>
    <dbReference type="NCBI Taxonomy" id="331271"/>
    <lineage>
        <taxon>Bacteria</taxon>
        <taxon>Pseudomonadati</taxon>
        <taxon>Pseudomonadota</taxon>
        <taxon>Betaproteobacteria</taxon>
        <taxon>Burkholderiales</taxon>
        <taxon>Burkholderiaceae</taxon>
        <taxon>Burkholderia</taxon>
        <taxon>Burkholderia cepacia complex</taxon>
        <taxon>Burkholderia orbicola</taxon>
    </lineage>
</organism>
<evidence type="ECO:0000313" key="18">
    <source>
        <dbReference type="EMBL" id="ABF78299.1"/>
    </source>
</evidence>
<dbReference type="Gene3D" id="2.40.110.10">
    <property type="entry name" value="Butyryl-CoA Dehydrogenase, subunit A, domain 2"/>
    <property type="match status" value="1"/>
</dbReference>
<comment type="subunit">
    <text evidence="9">Homotrimer or homotetramer.</text>
</comment>
<comment type="similarity">
    <text evidence="2">Belongs to the acyl-CoA dehydrogenase family.</text>
</comment>
<dbReference type="EMBL" id="CP000379">
    <property type="protein sequence ID" value="ABF78299.1"/>
    <property type="molecule type" value="Genomic_DNA"/>
</dbReference>
<dbReference type="Pfam" id="PF02771">
    <property type="entry name" value="Acyl-CoA_dh_N"/>
    <property type="match status" value="1"/>
</dbReference>
<dbReference type="InterPro" id="IPR036250">
    <property type="entry name" value="AcylCo_DH-like_C"/>
</dbReference>
<dbReference type="AlphaFoldDB" id="A0A0H2XUX8"/>
<evidence type="ECO:0000256" key="4">
    <source>
        <dbReference type="ARBA" id="ARBA00022801"/>
    </source>
</evidence>
<dbReference type="SUPFAM" id="SSF56645">
    <property type="entry name" value="Acyl-CoA dehydrogenase NM domain-like"/>
    <property type="match status" value="1"/>
</dbReference>
<dbReference type="InterPro" id="IPR046373">
    <property type="entry name" value="Acyl-CoA_Oxase/DH_mid-dom_sf"/>
</dbReference>
<dbReference type="FunFam" id="1.10.540.10:FF:000002">
    <property type="entry name" value="Acyl-CoA dehydrogenase FadE19"/>
    <property type="match status" value="1"/>
</dbReference>
<comment type="catalytic activity">
    <reaction evidence="7">
        <text>3-sulfinopropanoyl-CoA + H2O = propanoyl-CoA + sulfite + H(+)</text>
        <dbReference type="Rhea" id="RHEA:41624"/>
        <dbReference type="ChEBI" id="CHEBI:15377"/>
        <dbReference type="ChEBI" id="CHEBI:15378"/>
        <dbReference type="ChEBI" id="CHEBI:17359"/>
        <dbReference type="ChEBI" id="CHEBI:57392"/>
        <dbReference type="ChEBI" id="CHEBI:78349"/>
        <dbReference type="EC" id="3.13.1.4"/>
    </reaction>
    <physiologicalReaction direction="left-to-right" evidence="7">
        <dbReference type="Rhea" id="RHEA:41625"/>
    </physiologicalReaction>
</comment>
<dbReference type="PANTHER" id="PTHR43884:SF12">
    <property type="entry name" value="ISOVALERYL-COA DEHYDROGENASE, MITOCHONDRIAL-RELATED"/>
    <property type="match status" value="1"/>
</dbReference>
<gene>
    <name evidence="18" type="ordered locus">Bcen_3404</name>
</gene>
<dbReference type="GO" id="GO:0003995">
    <property type="term" value="F:acyl-CoA dehydrogenase activity"/>
    <property type="evidence" value="ECO:0007669"/>
    <property type="project" value="InterPro"/>
</dbReference>
<evidence type="ECO:0000256" key="12">
    <source>
        <dbReference type="ARBA" id="ARBA00068311"/>
    </source>
</evidence>
<evidence type="ECO:0000256" key="9">
    <source>
        <dbReference type="ARBA" id="ARBA00065214"/>
    </source>
</evidence>
<dbReference type="InterPro" id="IPR013786">
    <property type="entry name" value="AcylCoA_DH/ox_N"/>
</dbReference>
<dbReference type="Pfam" id="PF00441">
    <property type="entry name" value="Acyl-CoA_dh_1"/>
    <property type="match status" value="1"/>
</dbReference>
<evidence type="ECO:0000259" key="16">
    <source>
        <dbReference type="Pfam" id="PF02770"/>
    </source>
</evidence>
<comment type="cofactor">
    <cofactor evidence="1">
        <name>FAD</name>
        <dbReference type="ChEBI" id="CHEBI:57692"/>
    </cofactor>
</comment>
<evidence type="ECO:0000259" key="17">
    <source>
        <dbReference type="Pfam" id="PF02771"/>
    </source>
</evidence>
<evidence type="ECO:0000256" key="2">
    <source>
        <dbReference type="ARBA" id="ARBA00009347"/>
    </source>
</evidence>
<feature type="domain" description="Acyl-CoA dehydrogenase/oxidase N-terminal" evidence="17">
    <location>
        <begin position="6"/>
        <end position="117"/>
    </location>
</feature>
<evidence type="ECO:0000256" key="7">
    <source>
        <dbReference type="ARBA" id="ARBA00052938"/>
    </source>
</evidence>
<dbReference type="PIRSF" id="PIRSF016578">
    <property type="entry name" value="HsaA"/>
    <property type="match status" value="1"/>
</dbReference>
<dbReference type="PANTHER" id="PTHR43884">
    <property type="entry name" value="ACYL-COA DEHYDROGENASE"/>
    <property type="match status" value="1"/>
</dbReference>
<feature type="domain" description="Acyl-CoA oxidase/dehydrogenase middle" evidence="16">
    <location>
        <begin position="122"/>
        <end position="217"/>
    </location>
</feature>
<evidence type="ECO:0000256" key="3">
    <source>
        <dbReference type="ARBA" id="ARBA00022630"/>
    </source>
</evidence>
<keyword evidence="4" id="KW-0378">Hydrolase</keyword>
<evidence type="ECO:0000256" key="13">
    <source>
        <dbReference type="ARBA" id="ARBA00072305"/>
    </source>
</evidence>
<dbReference type="Pfam" id="PF02770">
    <property type="entry name" value="Acyl-CoA_dh_M"/>
    <property type="match status" value="1"/>
</dbReference>
<keyword evidence="6" id="KW-0560">Oxidoreductase</keyword>
<evidence type="ECO:0000256" key="5">
    <source>
        <dbReference type="ARBA" id="ARBA00022827"/>
    </source>
</evidence>
<evidence type="ECO:0000256" key="11">
    <source>
        <dbReference type="ARBA" id="ARBA00066461"/>
    </source>
</evidence>
<dbReference type="FunFam" id="1.20.140.10:FF:000004">
    <property type="entry name" value="Acyl-CoA dehydrogenase FadE25"/>
    <property type="match status" value="1"/>
</dbReference>
<dbReference type="PROSITE" id="PS00073">
    <property type="entry name" value="ACYL_COA_DH_2"/>
    <property type="match status" value="1"/>
</dbReference>
<keyword evidence="5" id="KW-0274">FAD</keyword>
<dbReference type="Gene3D" id="1.20.140.10">
    <property type="entry name" value="Butyryl-CoA Dehydrogenase, subunit A, domain 3"/>
    <property type="match status" value="1"/>
</dbReference>
<protein>
    <recommendedName>
        <fullName evidence="12">3-sulfinopropanoyl-CoA desulfinase</fullName>
        <ecNumber evidence="10">1.3.8.10</ecNumber>
        <ecNumber evidence="11">3.13.1.4</ecNumber>
    </recommendedName>
    <alternativeName>
        <fullName evidence="14">3-sulfinopropionyl coenzyme A desulfinase</fullName>
    </alternativeName>
    <alternativeName>
        <fullName evidence="13">Cyclohex-1-ene-1-carbonyl-CoA dehydrogenase</fullName>
    </alternativeName>
</protein>
<dbReference type="InterPro" id="IPR006089">
    <property type="entry name" value="Acyl-CoA_DH_CS"/>
</dbReference>
<comment type="function">
    <text evidence="8">Catalyzes the conversion 3-sulfinopropanoyl-CoA (3SP-CoA) to propanoyl-CoA by abstraction of sulfite. Does not show dehydrogenase activity.</text>
</comment>
<dbReference type="InterPro" id="IPR037069">
    <property type="entry name" value="AcylCoA_DH/ox_N_sf"/>
</dbReference>
<dbReference type="SUPFAM" id="SSF47203">
    <property type="entry name" value="Acyl-CoA dehydrogenase C-terminal domain-like"/>
    <property type="match status" value="1"/>
</dbReference>
<sequence>MDELYTEDQRMIRDAARAFATEMLAPNAAQWDHDAHLPDAIVAQLGELGLLGMIVPQELGGSYTDYVAYALAMEEVAAGDAACATMMSVHNSVGCGPILGFGTPAQKDRWLADMAAGRVIGAFCLTEPHAGSEANNLRTRAELRDGQWVLNGAKQFVTNGQRAGVAIVFAMTDPEAGKRGISAFLVPTDTPGFIVGKPEKKMGIRASDTCPITFENCAIPEENLLGNRGEGLKIALSNLEGGRIGIAAQALGIARAAFDKARRYAGERVQFGKPIAEHQAIQQKLADMAVQINAARLLVHHAAKLRTAGLPCLSEASQAKLFASEMAERVCSDAIQIHGGYGYLVDYEVERHYRDARITQIYEGTSEVQRMVIARQL</sequence>
<name>A0A0H2XUX8_BURO1</name>
<evidence type="ECO:0000256" key="10">
    <source>
        <dbReference type="ARBA" id="ARBA00066362"/>
    </source>
</evidence>
<accession>A0A0H2XUX8</accession>
<evidence type="ECO:0000256" key="14">
    <source>
        <dbReference type="ARBA" id="ARBA00075603"/>
    </source>
</evidence>
<keyword evidence="3" id="KW-0285">Flavoprotein</keyword>
<feature type="domain" description="Acyl-CoA dehydrogenase/oxidase C-terminal" evidence="15">
    <location>
        <begin position="229"/>
        <end position="377"/>
    </location>
</feature>
<proteinExistence type="inferred from homology"/>
<evidence type="ECO:0000259" key="15">
    <source>
        <dbReference type="Pfam" id="PF00441"/>
    </source>
</evidence>
<dbReference type="GO" id="GO:0050660">
    <property type="term" value="F:flavin adenine dinucleotide binding"/>
    <property type="evidence" value="ECO:0007669"/>
    <property type="project" value="InterPro"/>
</dbReference>
<evidence type="ECO:0000256" key="6">
    <source>
        <dbReference type="ARBA" id="ARBA00023002"/>
    </source>
</evidence>
<dbReference type="InterPro" id="IPR009075">
    <property type="entry name" value="AcylCo_DH/oxidase_C"/>
</dbReference>
<dbReference type="FunFam" id="2.40.110.10:FF:000001">
    <property type="entry name" value="Acyl-CoA dehydrogenase, mitochondrial"/>
    <property type="match status" value="1"/>
</dbReference>
<dbReference type="Gene3D" id="1.10.540.10">
    <property type="entry name" value="Acyl-CoA dehydrogenase/oxidase, N-terminal domain"/>
    <property type="match status" value="1"/>
</dbReference>
<dbReference type="EC" id="3.13.1.4" evidence="11"/>
<evidence type="ECO:0000256" key="1">
    <source>
        <dbReference type="ARBA" id="ARBA00001974"/>
    </source>
</evidence>